<evidence type="ECO:0000313" key="18">
    <source>
        <dbReference type="Proteomes" id="UP000251800"/>
    </source>
</evidence>
<keyword evidence="7" id="KW-0560">Oxidoreductase</keyword>
<evidence type="ECO:0000256" key="3">
    <source>
        <dbReference type="ARBA" id="ARBA00008750"/>
    </source>
</evidence>
<keyword evidence="5" id="KW-0276">Fatty acid metabolism</keyword>
<dbReference type="GO" id="GO:0004165">
    <property type="term" value="F:delta(3)-delta(2)-enoyl-CoA isomerase activity"/>
    <property type="evidence" value="ECO:0007669"/>
    <property type="project" value="InterPro"/>
</dbReference>
<comment type="similarity">
    <text evidence="14">Belongs to the enoyl-CoA hydratase/isomerase family.</text>
</comment>
<keyword evidence="12" id="KW-0511">Multifunctional enzyme</keyword>
<dbReference type="RefSeq" id="WP_109719436.1">
    <property type="nucleotide sequence ID" value="NZ_QEQK01000004.1"/>
</dbReference>
<keyword evidence="9" id="KW-0443">Lipid metabolism</keyword>
<dbReference type="UniPathway" id="UPA00659"/>
<dbReference type="Pfam" id="PF00378">
    <property type="entry name" value="ECH_1"/>
    <property type="match status" value="1"/>
</dbReference>
<proteinExistence type="inferred from homology"/>
<evidence type="ECO:0000256" key="12">
    <source>
        <dbReference type="ARBA" id="ARBA00023268"/>
    </source>
</evidence>
<keyword evidence="8" id="KW-0520">NAD</keyword>
<dbReference type="AlphaFoldDB" id="A0A363UN43"/>
<evidence type="ECO:0000256" key="7">
    <source>
        <dbReference type="ARBA" id="ARBA00023002"/>
    </source>
</evidence>
<dbReference type="SUPFAM" id="SSF52096">
    <property type="entry name" value="ClpP/crotonase"/>
    <property type="match status" value="1"/>
</dbReference>
<dbReference type="NCBIfam" id="NF008727">
    <property type="entry name" value="PRK11730.1"/>
    <property type="match status" value="1"/>
</dbReference>
<dbReference type="InterPro" id="IPR018376">
    <property type="entry name" value="Enoyl-CoA_hyd/isom_CS"/>
</dbReference>
<dbReference type="FunFam" id="3.40.50.720:FF:000009">
    <property type="entry name" value="Fatty oxidation complex, alpha subunit"/>
    <property type="match status" value="1"/>
</dbReference>
<dbReference type="GO" id="GO:0004300">
    <property type="term" value="F:enoyl-CoA hydratase activity"/>
    <property type="evidence" value="ECO:0007669"/>
    <property type="project" value="UniProtKB-EC"/>
</dbReference>
<dbReference type="InterPro" id="IPR036291">
    <property type="entry name" value="NAD(P)-bd_dom_sf"/>
</dbReference>
<dbReference type="Proteomes" id="UP000251800">
    <property type="component" value="Unassembled WGS sequence"/>
</dbReference>
<evidence type="ECO:0000259" key="15">
    <source>
        <dbReference type="Pfam" id="PF00725"/>
    </source>
</evidence>
<dbReference type="Pfam" id="PF00725">
    <property type="entry name" value="3HCDH"/>
    <property type="match status" value="1"/>
</dbReference>
<dbReference type="GO" id="GO:0070403">
    <property type="term" value="F:NAD+ binding"/>
    <property type="evidence" value="ECO:0007669"/>
    <property type="project" value="InterPro"/>
</dbReference>
<dbReference type="InterPro" id="IPR006176">
    <property type="entry name" value="3-OHacyl-CoA_DH_NAD-bd"/>
</dbReference>
<evidence type="ECO:0000256" key="13">
    <source>
        <dbReference type="ARBA" id="ARBA00049556"/>
    </source>
</evidence>
<dbReference type="GO" id="GO:0006635">
    <property type="term" value="P:fatty acid beta-oxidation"/>
    <property type="evidence" value="ECO:0007669"/>
    <property type="project" value="UniProtKB-UniPathway"/>
</dbReference>
<comment type="similarity">
    <text evidence="3">In the N-terminal section; belongs to the enoyl-CoA hydratase/isomerase family.</text>
</comment>
<reference evidence="17 18" key="1">
    <citation type="submission" date="2018-05" db="EMBL/GenBank/DDBJ databases">
        <title>Abyssibacter profundi OUC007T gen. nov., sp. nov, a marine bacterium isolated from seawater of the Mariana Trench.</title>
        <authorList>
            <person name="Zhou S."/>
        </authorList>
    </citation>
    <scope>NUCLEOTIDE SEQUENCE [LARGE SCALE GENOMIC DNA]</scope>
    <source>
        <strain evidence="17 18">OUC007</strain>
    </source>
</reference>
<dbReference type="InterPro" id="IPR001753">
    <property type="entry name" value="Enoyl-CoA_hydra/iso"/>
</dbReference>
<comment type="similarity">
    <text evidence="2">In the central section; belongs to the 3-hydroxyacyl-CoA dehydrogenase family.</text>
</comment>
<evidence type="ECO:0000256" key="4">
    <source>
        <dbReference type="ARBA" id="ARBA00012076"/>
    </source>
</evidence>
<comment type="catalytic activity">
    <reaction evidence="13">
        <text>a (3S)-3-hydroxyacyl-CoA + NAD(+) = a 3-oxoacyl-CoA + NADH + H(+)</text>
        <dbReference type="Rhea" id="RHEA:22432"/>
        <dbReference type="ChEBI" id="CHEBI:15378"/>
        <dbReference type="ChEBI" id="CHEBI:57318"/>
        <dbReference type="ChEBI" id="CHEBI:57540"/>
        <dbReference type="ChEBI" id="CHEBI:57945"/>
        <dbReference type="ChEBI" id="CHEBI:90726"/>
        <dbReference type="EC" id="1.1.1.35"/>
    </reaction>
</comment>
<name>A0A363UN43_9GAMM</name>
<dbReference type="GO" id="GO:0036125">
    <property type="term" value="C:fatty acid beta-oxidation multienzyme complex"/>
    <property type="evidence" value="ECO:0007669"/>
    <property type="project" value="InterPro"/>
</dbReference>
<comment type="pathway">
    <text evidence="1">Lipid metabolism; fatty acid beta-oxidation.</text>
</comment>
<dbReference type="Pfam" id="PF02737">
    <property type="entry name" value="3HCDH_N"/>
    <property type="match status" value="1"/>
</dbReference>
<organism evidence="17 18">
    <name type="scientific">Abyssibacter profundi</name>
    <dbReference type="NCBI Taxonomy" id="2182787"/>
    <lineage>
        <taxon>Bacteria</taxon>
        <taxon>Pseudomonadati</taxon>
        <taxon>Pseudomonadota</taxon>
        <taxon>Gammaproteobacteria</taxon>
        <taxon>Chromatiales</taxon>
        <taxon>Oceanococcaceae</taxon>
        <taxon>Abyssibacter</taxon>
    </lineage>
</organism>
<keyword evidence="11" id="KW-0456">Lyase</keyword>
<evidence type="ECO:0000256" key="11">
    <source>
        <dbReference type="ARBA" id="ARBA00023239"/>
    </source>
</evidence>
<dbReference type="InterPro" id="IPR029045">
    <property type="entry name" value="ClpP/crotonase-like_dom_sf"/>
</dbReference>
<dbReference type="InterPro" id="IPR006180">
    <property type="entry name" value="3-OHacyl-CoA_DH_CS"/>
</dbReference>
<evidence type="ECO:0000256" key="6">
    <source>
        <dbReference type="ARBA" id="ARBA00022963"/>
    </source>
</evidence>
<evidence type="ECO:0000259" key="16">
    <source>
        <dbReference type="Pfam" id="PF02737"/>
    </source>
</evidence>
<evidence type="ECO:0000256" key="10">
    <source>
        <dbReference type="ARBA" id="ARBA00023235"/>
    </source>
</evidence>
<keyword evidence="6" id="KW-0442">Lipid degradation</keyword>
<evidence type="ECO:0000313" key="17">
    <source>
        <dbReference type="EMBL" id="PWN56837.1"/>
    </source>
</evidence>
<evidence type="ECO:0000256" key="1">
    <source>
        <dbReference type="ARBA" id="ARBA00005005"/>
    </source>
</evidence>
<evidence type="ECO:0000256" key="8">
    <source>
        <dbReference type="ARBA" id="ARBA00023027"/>
    </source>
</evidence>
<keyword evidence="10" id="KW-0413">Isomerase</keyword>
<dbReference type="InterPro" id="IPR008927">
    <property type="entry name" value="6-PGluconate_DH-like_C_sf"/>
</dbReference>
<dbReference type="PROSITE" id="PS00166">
    <property type="entry name" value="ENOYL_COA_HYDRATASE"/>
    <property type="match status" value="1"/>
</dbReference>
<dbReference type="CDD" id="cd06558">
    <property type="entry name" value="crotonase-like"/>
    <property type="match status" value="1"/>
</dbReference>
<dbReference type="InterPro" id="IPR006108">
    <property type="entry name" value="3HC_DH_C"/>
</dbReference>
<dbReference type="PROSITE" id="PS00067">
    <property type="entry name" value="3HCDH"/>
    <property type="match status" value="1"/>
</dbReference>
<feature type="domain" description="3-hydroxyacyl-CoA dehydrogenase NAD binding" evidence="16">
    <location>
        <begin position="318"/>
        <end position="495"/>
    </location>
</feature>
<dbReference type="GO" id="GO:0016509">
    <property type="term" value="F:long-chain (3S)-3-hydroxyacyl-CoA dehydrogenase (NAD+) activity"/>
    <property type="evidence" value="ECO:0007669"/>
    <property type="project" value="TreeGrafter"/>
</dbReference>
<dbReference type="Gene3D" id="3.90.226.10">
    <property type="entry name" value="2-enoyl-CoA Hydratase, Chain A, domain 1"/>
    <property type="match status" value="1"/>
</dbReference>
<feature type="domain" description="3-hydroxyacyl-CoA dehydrogenase C-terminal" evidence="15">
    <location>
        <begin position="497"/>
        <end position="594"/>
    </location>
</feature>
<dbReference type="SUPFAM" id="SSF51735">
    <property type="entry name" value="NAD(P)-binding Rossmann-fold domains"/>
    <property type="match status" value="1"/>
</dbReference>
<dbReference type="PANTHER" id="PTHR43612">
    <property type="entry name" value="TRIFUNCTIONAL ENZYME SUBUNIT ALPHA"/>
    <property type="match status" value="1"/>
</dbReference>
<protein>
    <recommendedName>
        <fullName evidence="4">enoyl-CoA hydratase</fullName>
        <ecNumber evidence="4">4.2.1.17</ecNumber>
    </recommendedName>
</protein>
<dbReference type="OrthoDB" id="5389341at2"/>
<dbReference type="NCBIfam" id="TIGR02437">
    <property type="entry name" value="FadB"/>
    <property type="match status" value="1"/>
</dbReference>
<dbReference type="Gene3D" id="3.40.50.720">
    <property type="entry name" value="NAD(P)-binding Rossmann-like Domain"/>
    <property type="match status" value="1"/>
</dbReference>
<dbReference type="PANTHER" id="PTHR43612:SF3">
    <property type="entry name" value="TRIFUNCTIONAL ENZYME SUBUNIT ALPHA, MITOCHONDRIAL"/>
    <property type="match status" value="1"/>
</dbReference>
<dbReference type="SUPFAM" id="SSF48179">
    <property type="entry name" value="6-phosphogluconate dehydrogenase C-terminal domain-like"/>
    <property type="match status" value="2"/>
</dbReference>
<dbReference type="InterPro" id="IPR050136">
    <property type="entry name" value="FA_oxidation_alpha_subunit"/>
</dbReference>
<comment type="caution">
    <text evidence="17">The sequence shown here is derived from an EMBL/GenBank/DDBJ whole genome shotgun (WGS) entry which is preliminary data.</text>
</comment>
<evidence type="ECO:0000256" key="14">
    <source>
        <dbReference type="RuleBase" id="RU003707"/>
    </source>
</evidence>
<evidence type="ECO:0000256" key="9">
    <source>
        <dbReference type="ARBA" id="ARBA00023098"/>
    </source>
</evidence>
<gene>
    <name evidence="17" type="ORF">DEH80_05305</name>
</gene>
<keyword evidence="18" id="KW-1185">Reference proteome</keyword>
<dbReference type="GO" id="GO:0008692">
    <property type="term" value="F:3-hydroxybutyryl-CoA epimerase activity"/>
    <property type="evidence" value="ECO:0007669"/>
    <property type="project" value="InterPro"/>
</dbReference>
<accession>A0A363UN43</accession>
<dbReference type="Gene3D" id="1.10.1040.50">
    <property type="match status" value="1"/>
</dbReference>
<sequence>MIFEGKSIQCHALGDGMIELRFDRQGDAINKFDAATVKELGEATQAIASHDGAKGVIVTSGKDGFIVGADITEFGAAFSQSDEQLIQWSADSNAVFSAFEDLEMPTVTAINGMALGGGFEMALSSDYRVMSSKAAVGLPEVKLGIFPGFGGTVRLPRLIGADNAIEMIAGGSNVKAKAALANGSVDAVVEPDQLLEAAKSLLSLCIAGDMDWQARRAQKTGPLKLGPVDSMMVFETAKGFVAGKAGKHYPAPIEAINCIQKAAGKGRDDALKIEHKGFVKVAKTTQAQALIGIFMNDQLIKKKSKGWIKQSKEIKQGAVLGAGIMGGGIAYQAASTGTPMIMKDINKAALDLGLNEASKLLNKQVSRGKMDAAKMASVLNNIRDTLNYGDFGEVDIIVEAVVERADIKKMVYADVEKYAREDVIIASNTSSISIDELASDLKRPENFLGMHFFNPVHRMPLVEVIRGSKTSDEAIAATVALASRMKKTPIVVNNCPGFLVNRILFPYFFGFEGLIAEGADFQRIDKLMEGFGWPMGPSYLNDVVGMDTSQHVGHVLAAGYPDRMSPAEGQKSSLDLMVEAGRLGQKSGSGYYKYEQDRKGKPKKVKDPEAYEIIKGAVKETREHSDEEIIERHMLPMIIETARCLEQGIVDTAAEADMGLIMGIGFPPFRGGALKYADTLGLDHVVKACEKYAYLGKLYEPTERMKEMAAKGESYYG</sequence>
<dbReference type="InterPro" id="IPR012799">
    <property type="entry name" value="FadB"/>
</dbReference>
<dbReference type="EMBL" id="QEQK01000004">
    <property type="protein sequence ID" value="PWN56837.1"/>
    <property type="molecule type" value="Genomic_DNA"/>
</dbReference>
<evidence type="ECO:0000256" key="5">
    <source>
        <dbReference type="ARBA" id="ARBA00022832"/>
    </source>
</evidence>
<dbReference type="EC" id="4.2.1.17" evidence="4"/>
<evidence type="ECO:0000256" key="2">
    <source>
        <dbReference type="ARBA" id="ARBA00007005"/>
    </source>
</evidence>